<reference evidence="1" key="1">
    <citation type="submission" date="2018-02" db="EMBL/GenBank/DDBJ databases">
        <title>Rhizophora mucronata_Transcriptome.</title>
        <authorList>
            <person name="Meera S.P."/>
            <person name="Sreeshan A."/>
            <person name="Augustine A."/>
        </authorList>
    </citation>
    <scope>NUCLEOTIDE SEQUENCE</scope>
    <source>
        <tissue evidence="1">Leaf</tissue>
    </source>
</reference>
<accession>A0A2P2NTJ6</accession>
<sequence>MFYIQIDVRKREKKVGTFHMDLVMEVLCPTH</sequence>
<dbReference type="EMBL" id="GGEC01065332">
    <property type="protein sequence ID" value="MBX45816.1"/>
    <property type="molecule type" value="Transcribed_RNA"/>
</dbReference>
<proteinExistence type="predicted"/>
<organism evidence="1">
    <name type="scientific">Rhizophora mucronata</name>
    <name type="common">Asiatic mangrove</name>
    <dbReference type="NCBI Taxonomy" id="61149"/>
    <lineage>
        <taxon>Eukaryota</taxon>
        <taxon>Viridiplantae</taxon>
        <taxon>Streptophyta</taxon>
        <taxon>Embryophyta</taxon>
        <taxon>Tracheophyta</taxon>
        <taxon>Spermatophyta</taxon>
        <taxon>Magnoliopsida</taxon>
        <taxon>eudicotyledons</taxon>
        <taxon>Gunneridae</taxon>
        <taxon>Pentapetalae</taxon>
        <taxon>rosids</taxon>
        <taxon>fabids</taxon>
        <taxon>Malpighiales</taxon>
        <taxon>Rhizophoraceae</taxon>
        <taxon>Rhizophora</taxon>
    </lineage>
</organism>
<dbReference type="AlphaFoldDB" id="A0A2P2NTJ6"/>
<protein>
    <submittedName>
        <fullName evidence="1">Uncharacterized protein</fullName>
    </submittedName>
</protein>
<evidence type="ECO:0000313" key="1">
    <source>
        <dbReference type="EMBL" id="MBX45816.1"/>
    </source>
</evidence>
<name>A0A2P2NTJ6_RHIMU</name>